<dbReference type="SMART" id="SM00052">
    <property type="entry name" value="EAL"/>
    <property type="match status" value="1"/>
</dbReference>
<keyword evidence="5" id="KW-1185">Reference proteome</keyword>
<dbReference type="PANTHER" id="PTHR33121:SF71">
    <property type="entry name" value="OXYGEN SENSOR PROTEIN DOSP"/>
    <property type="match status" value="1"/>
</dbReference>
<dbReference type="PANTHER" id="PTHR33121">
    <property type="entry name" value="CYCLIC DI-GMP PHOSPHODIESTERASE PDEF"/>
    <property type="match status" value="1"/>
</dbReference>
<comment type="caution">
    <text evidence="4">The sequence shown here is derived from an EMBL/GenBank/DDBJ whole genome shotgun (WGS) entry which is preliminary data.</text>
</comment>
<keyword evidence="1" id="KW-1133">Transmembrane helix</keyword>
<name>A0ABS6F972_9FIRM</name>
<evidence type="ECO:0000313" key="4">
    <source>
        <dbReference type="EMBL" id="MBU5626171.1"/>
    </source>
</evidence>
<dbReference type="InterPro" id="IPR001633">
    <property type="entry name" value="EAL_dom"/>
</dbReference>
<evidence type="ECO:0000259" key="3">
    <source>
        <dbReference type="PROSITE" id="PS50887"/>
    </source>
</evidence>
<evidence type="ECO:0000256" key="1">
    <source>
        <dbReference type="SAM" id="Phobius"/>
    </source>
</evidence>
<keyword evidence="1" id="KW-0812">Transmembrane</keyword>
<sequence>MQTVLNGGDGVTFLNQGGILYTTPVFEGGEVRGVIAGERNKENMQKLIRLESFSGKGLTCIVDSNGDVVISPTNLDPFLHLEDVFMDEGEDSRQTVQDIRRMQEDMKAKKSGSFAFTAVDKSELTLAYNPLDSYDWVLLTLIPSDLISQQTDLYISQSFFIINGMIFLFALILFVLFRTYREHFGQMKRLAFVDRLTGAMNNTAFQIRCRELLEGAPPGSYTVVLLNIKNFKLINEEFDTAAGDTALRRVMEVLCRRIRPEEIAARADSDNFFLCLKESDPETTRRRLGEMVDEINDTRELAHPLTIQQGAYLIEDPTLDITIVQDRAKTACRDERSTLREGQCVFYDMAVTQQLKKEWELNELFESSLKKGDFQLYLQPKVSLGSRQVAGAEALVRWIHPEKGMIYPSDFIPLFEKNGKICQLDLYIFEEACKTIRKWIDNGEPVLTISVNLSRRHFQGEDCLNAFYAIARQYRIPRDLLEMELTESIFFDDSTIEIVKGQIHRMHEMGFRCSLDDFGSGYSSLGMMMEFDVDVIKMDRRFFLDIDAPKARKLIVSIVRLAKEIGAQTVAEGIEAEDQVSFLAGIGCDMIQGYVFSKPRPVSEFEQWAREFSAAQ</sequence>
<dbReference type="SMART" id="SM00267">
    <property type="entry name" value="GGDEF"/>
    <property type="match status" value="1"/>
</dbReference>
<dbReference type="Pfam" id="PF00563">
    <property type="entry name" value="EAL"/>
    <property type="match status" value="1"/>
</dbReference>
<dbReference type="InterPro" id="IPR050706">
    <property type="entry name" value="Cyclic-di-GMP_PDE-like"/>
</dbReference>
<keyword evidence="1" id="KW-0472">Membrane</keyword>
<accession>A0ABS6F972</accession>
<feature type="domain" description="GGDEF" evidence="3">
    <location>
        <begin position="219"/>
        <end position="349"/>
    </location>
</feature>
<evidence type="ECO:0000259" key="2">
    <source>
        <dbReference type="PROSITE" id="PS50883"/>
    </source>
</evidence>
<dbReference type="Pfam" id="PF00990">
    <property type="entry name" value="GGDEF"/>
    <property type="match status" value="1"/>
</dbReference>
<dbReference type="NCBIfam" id="TIGR00254">
    <property type="entry name" value="GGDEF"/>
    <property type="match status" value="1"/>
</dbReference>
<proteinExistence type="predicted"/>
<dbReference type="Proteomes" id="UP000787672">
    <property type="component" value="Unassembled WGS sequence"/>
</dbReference>
<dbReference type="InterPro" id="IPR000160">
    <property type="entry name" value="GGDEF_dom"/>
</dbReference>
<protein>
    <submittedName>
        <fullName evidence="4">EAL domain-containing protein</fullName>
    </submittedName>
</protein>
<dbReference type="PROSITE" id="PS50883">
    <property type="entry name" value="EAL"/>
    <property type="match status" value="1"/>
</dbReference>
<dbReference type="EMBL" id="JAHLQN010000001">
    <property type="protein sequence ID" value="MBU5626171.1"/>
    <property type="molecule type" value="Genomic_DNA"/>
</dbReference>
<evidence type="ECO:0000313" key="5">
    <source>
        <dbReference type="Proteomes" id="UP000787672"/>
    </source>
</evidence>
<feature type="domain" description="EAL" evidence="2">
    <location>
        <begin position="358"/>
        <end position="613"/>
    </location>
</feature>
<dbReference type="CDD" id="cd01948">
    <property type="entry name" value="EAL"/>
    <property type="match status" value="1"/>
</dbReference>
<organism evidence="4 5">
    <name type="scientific">Dysosmobacter acutus</name>
    <dbReference type="NCBI Taxonomy" id="2841504"/>
    <lineage>
        <taxon>Bacteria</taxon>
        <taxon>Bacillati</taxon>
        <taxon>Bacillota</taxon>
        <taxon>Clostridia</taxon>
        <taxon>Eubacteriales</taxon>
        <taxon>Oscillospiraceae</taxon>
        <taxon>Dysosmobacter</taxon>
    </lineage>
</organism>
<feature type="transmembrane region" description="Helical" evidence="1">
    <location>
        <begin position="159"/>
        <end position="180"/>
    </location>
</feature>
<reference evidence="4 5" key="1">
    <citation type="submission" date="2021-06" db="EMBL/GenBank/DDBJ databases">
        <authorList>
            <person name="Sun Q."/>
            <person name="Li D."/>
        </authorList>
    </citation>
    <scope>NUCLEOTIDE SEQUENCE [LARGE SCALE GENOMIC DNA]</scope>
    <source>
        <strain evidence="4 5">MSJ-2</strain>
    </source>
</reference>
<dbReference type="PROSITE" id="PS50887">
    <property type="entry name" value="GGDEF"/>
    <property type="match status" value="1"/>
</dbReference>
<gene>
    <name evidence="4" type="ORF">KQI82_04440</name>
</gene>